<dbReference type="PANTHER" id="PTHR10954:SF18">
    <property type="entry name" value="RIBONUCLEASE HII"/>
    <property type="match status" value="1"/>
</dbReference>
<dbReference type="Pfam" id="PF01351">
    <property type="entry name" value="RNase_HII"/>
    <property type="match status" value="1"/>
</dbReference>
<dbReference type="InterPro" id="IPR001352">
    <property type="entry name" value="RNase_HII/HIII"/>
</dbReference>
<accession>A0A0R2SCY3</accession>
<evidence type="ECO:0000256" key="11">
    <source>
        <dbReference type="ARBA" id="ARBA00022759"/>
    </source>
</evidence>
<dbReference type="FunFam" id="3.30.420.10:FF:000006">
    <property type="entry name" value="Ribonuclease HII"/>
    <property type="match status" value="1"/>
</dbReference>
<evidence type="ECO:0000256" key="12">
    <source>
        <dbReference type="ARBA" id="ARBA00022801"/>
    </source>
</evidence>
<dbReference type="EC" id="3.1.26.4" evidence="6 14"/>
<dbReference type="GO" id="GO:0032299">
    <property type="term" value="C:ribonuclease H2 complex"/>
    <property type="evidence" value="ECO:0007669"/>
    <property type="project" value="TreeGrafter"/>
</dbReference>
<keyword evidence="10 14" id="KW-0479">Metal-binding</keyword>
<evidence type="ECO:0000256" key="8">
    <source>
        <dbReference type="ARBA" id="ARBA00022490"/>
    </source>
</evidence>
<evidence type="ECO:0000256" key="10">
    <source>
        <dbReference type="ARBA" id="ARBA00022723"/>
    </source>
</evidence>
<evidence type="ECO:0000313" key="19">
    <source>
        <dbReference type="Proteomes" id="UP000051934"/>
    </source>
</evidence>
<sequence length="207" mass="22025">MAEAWERVRVAPDKAAGCDEAGRGPLAGNVIAAAVILDHRNLIEGLADSKKLSQKKREALYESILSNAIAVGVGSASPQEIDEINILQASLLAMTRAVDALPIRPDFVFVDGNRCPQWSFASLAVVKGDAKVASISAASIVAKVVRDRELLLLDRQYPGYGFAQHKGYPTAAHFAALERLGPTPAHRRTFAPVAQRLIQGSSISSGS</sequence>
<evidence type="ECO:0000256" key="2">
    <source>
        <dbReference type="ARBA" id="ARBA00001946"/>
    </source>
</evidence>
<comment type="similarity">
    <text evidence="5 14 16">Belongs to the RNase HII family.</text>
</comment>
<dbReference type="GO" id="GO:0030145">
    <property type="term" value="F:manganese ion binding"/>
    <property type="evidence" value="ECO:0007669"/>
    <property type="project" value="UniProtKB-UniRule"/>
</dbReference>
<name>A0A0R2SCY3_9GAMM</name>
<dbReference type="NCBIfam" id="NF000595">
    <property type="entry name" value="PRK00015.1-3"/>
    <property type="match status" value="1"/>
</dbReference>
<dbReference type="Proteomes" id="UP000051934">
    <property type="component" value="Unassembled WGS sequence"/>
</dbReference>
<dbReference type="InterPro" id="IPR022898">
    <property type="entry name" value="RNase_HII"/>
</dbReference>
<dbReference type="GO" id="GO:0003723">
    <property type="term" value="F:RNA binding"/>
    <property type="evidence" value="ECO:0007669"/>
    <property type="project" value="UniProtKB-UniRule"/>
</dbReference>
<dbReference type="GO" id="GO:0043137">
    <property type="term" value="P:DNA replication, removal of RNA primer"/>
    <property type="evidence" value="ECO:0007669"/>
    <property type="project" value="TreeGrafter"/>
</dbReference>
<comment type="caution">
    <text evidence="18">The sequence shown here is derived from an EMBL/GenBank/DDBJ whole genome shotgun (WGS) entry which is preliminary data.</text>
</comment>
<reference evidence="18 19" key="1">
    <citation type="submission" date="2015-10" db="EMBL/GenBank/DDBJ databases">
        <title>Metagenome-Assembled Genomes uncover a global brackish microbiome.</title>
        <authorList>
            <person name="Hugerth L.W."/>
            <person name="Larsson J."/>
            <person name="Alneberg J."/>
            <person name="Lindh M.V."/>
            <person name="Legrand C."/>
            <person name="Pinhassi J."/>
            <person name="Andersson A.F."/>
        </authorList>
    </citation>
    <scope>NUCLEOTIDE SEQUENCE [LARGE SCALE GENOMIC DNA]</scope>
    <source>
        <strain evidence="18">BACL4 MAG-120507-bin80</strain>
    </source>
</reference>
<organism evidence="18 19">
    <name type="scientific">OM182 bacterium BACL3 MAG-120507-bin80</name>
    <dbReference type="NCBI Taxonomy" id="1655577"/>
    <lineage>
        <taxon>Bacteria</taxon>
        <taxon>Pseudomonadati</taxon>
        <taxon>Pseudomonadota</taxon>
        <taxon>Gammaproteobacteria</taxon>
        <taxon>OMG group</taxon>
        <taxon>OM182 clade</taxon>
    </lineage>
</organism>
<dbReference type="GO" id="GO:0005737">
    <property type="term" value="C:cytoplasm"/>
    <property type="evidence" value="ECO:0007669"/>
    <property type="project" value="UniProtKB-SubCell"/>
</dbReference>
<gene>
    <name evidence="14 18" type="primary">rnhB</name>
    <name evidence="18" type="ORF">ABR69_06090</name>
</gene>
<dbReference type="AlphaFoldDB" id="A0A0R2SCY3"/>
<proteinExistence type="inferred from homology"/>
<evidence type="ECO:0000256" key="7">
    <source>
        <dbReference type="ARBA" id="ARBA00019179"/>
    </source>
</evidence>
<evidence type="ECO:0000256" key="1">
    <source>
        <dbReference type="ARBA" id="ARBA00000077"/>
    </source>
</evidence>
<evidence type="ECO:0000256" key="9">
    <source>
        <dbReference type="ARBA" id="ARBA00022722"/>
    </source>
</evidence>
<evidence type="ECO:0000259" key="17">
    <source>
        <dbReference type="PROSITE" id="PS51975"/>
    </source>
</evidence>
<dbReference type="GO" id="GO:0006298">
    <property type="term" value="P:mismatch repair"/>
    <property type="evidence" value="ECO:0007669"/>
    <property type="project" value="TreeGrafter"/>
</dbReference>
<evidence type="ECO:0000256" key="5">
    <source>
        <dbReference type="ARBA" id="ARBA00007383"/>
    </source>
</evidence>
<comment type="cofactor">
    <cofactor evidence="2">
        <name>Mg(2+)</name>
        <dbReference type="ChEBI" id="CHEBI:18420"/>
    </cofactor>
</comment>
<dbReference type="CDD" id="cd07182">
    <property type="entry name" value="RNase_HII_bacteria_HII_like"/>
    <property type="match status" value="1"/>
</dbReference>
<dbReference type="HAMAP" id="MF_00052_B">
    <property type="entry name" value="RNase_HII_B"/>
    <property type="match status" value="1"/>
</dbReference>
<dbReference type="PROSITE" id="PS51975">
    <property type="entry name" value="RNASE_H_2"/>
    <property type="match status" value="1"/>
</dbReference>
<feature type="domain" description="RNase H type-2" evidence="17">
    <location>
        <begin position="13"/>
        <end position="202"/>
    </location>
</feature>
<dbReference type="Gene3D" id="3.30.420.10">
    <property type="entry name" value="Ribonuclease H-like superfamily/Ribonuclease H"/>
    <property type="match status" value="1"/>
</dbReference>
<dbReference type="InterPro" id="IPR012337">
    <property type="entry name" value="RNaseH-like_sf"/>
</dbReference>
<comment type="function">
    <text evidence="3 14 16">Endonuclease that specifically degrades the RNA of RNA-DNA hybrids.</text>
</comment>
<feature type="binding site" evidence="14 15">
    <location>
        <position position="111"/>
    </location>
    <ligand>
        <name>a divalent metal cation</name>
        <dbReference type="ChEBI" id="CHEBI:60240"/>
    </ligand>
</feature>
<dbReference type="InterPro" id="IPR036397">
    <property type="entry name" value="RNaseH_sf"/>
</dbReference>
<evidence type="ECO:0000256" key="13">
    <source>
        <dbReference type="ARBA" id="ARBA00023211"/>
    </source>
</evidence>
<evidence type="ECO:0000256" key="4">
    <source>
        <dbReference type="ARBA" id="ARBA00004496"/>
    </source>
</evidence>
<evidence type="ECO:0000256" key="16">
    <source>
        <dbReference type="RuleBase" id="RU003515"/>
    </source>
</evidence>
<evidence type="ECO:0000313" key="18">
    <source>
        <dbReference type="EMBL" id="KRO72711.1"/>
    </source>
</evidence>
<evidence type="ECO:0000256" key="3">
    <source>
        <dbReference type="ARBA" id="ARBA00004065"/>
    </source>
</evidence>
<dbReference type="SUPFAM" id="SSF53098">
    <property type="entry name" value="Ribonuclease H-like"/>
    <property type="match status" value="1"/>
</dbReference>
<dbReference type="PANTHER" id="PTHR10954">
    <property type="entry name" value="RIBONUCLEASE H2 SUBUNIT A"/>
    <property type="match status" value="1"/>
</dbReference>
<comment type="catalytic activity">
    <reaction evidence="1 14 15 16">
        <text>Endonucleolytic cleavage to 5'-phosphomonoester.</text>
        <dbReference type="EC" id="3.1.26.4"/>
    </reaction>
</comment>
<keyword evidence="12 14" id="KW-0378">Hydrolase</keyword>
<feature type="binding site" evidence="14 15">
    <location>
        <position position="19"/>
    </location>
    <ligand>
        <name>a divalent metal cation</name>
        <dbReference type="ChEBI" id="CHEBI:60240"/>
    </ligand>
</feature>
<evidence type="ECO:0000256" key="15">
    <source>
        <dbReference type="PROSITE-ProRule" id="PRU01319"/>
    </source>
</evidence>
<keyword evidence="9 14" id="KW-0540">Nuclease</keyword>
<dbReference type="InterPro" id="IPR024567">
    <property type="entry name" value="RNase_HII/HIII_dom"/>
</dbReference>
<dbReference type="GO" id="GO:0004523">
    <property type="term" value="F:RNA-DNA hybrid ribonuclease activity"/>
    <property type="evidence" value="ECO:0007669"/>
    <property type="project" value="UniProtKB-UniRule"/>
</dbReference>
<keyword evidence="11 14" id="KW-0255">Endonuclease</keyword>
<evidence type="ECO:0000256" key="14">
    <source>
        <dbReference type="HAMAP-Rule" id="MF_00052"/>
    </source>
</evidence>
<keyword evidence="8 14" id="KW-0963">Cytoplasm</keyword>
<dbReference type="EMBL" id="LIBB01000051">
    <property type="protein sequence ID" value="KRO72711.1"/>
    <property type="molecule type" value="Genomic_DNA"/>
</dbReference>
<protein>
    <recommendedName>
        <fullName evidence="7 14">Ribonuclease HII</fullName>
        <shortName evidence="14">RNase HII</shortName>
        <ecNumber evidence="6 14">3.1.26.4</ecNumber>
    </recommendedName>
</protein>
<keyword evidence="13 14" id="KW-0464">Manganese</keyword>
<comment type="subcellular location">
    <subcellularLocation>
        <location evidence="4 14">Cytoplasm</location>
    </subcellularLocation>
</comment>
<dbReference type="NCBIfam" id="NF000596">
    <property type="entry name" value="PRK00015.1-4"/>
    <property type="match status" value="1"/>
</dbReference>
<evidence type="ECO:0000256" key="6">
    <source>
        <dbReference type="ARBA" id="ARBA00012180"/>
    </source>
</evidence>
<comment type="cofactor">
    <cofactor evidence="14 15">
        <name>Mn(2+)</name>
        <dbReference type="ChEBI" id="CHEBI:29035"/>
    </cofactor>
    <cofactor evidence="14 15">
        <name>Mg(2+)</name>
        <dbReference type="ChEBI" id="CHEBI:18420"/>
    </cofactor>
    <text evidence="14 15">Manganese or magnesium. Binds 1 divalent metal ion per monomer in the absence of substrate. May bind a second metal ion after substrate binding.</text>
</comment>
<feature type="binding site" evidence="14 15">
    <location>
        <position position="20"/>
    </location>
    <ligand>
        <name>a divalent metal cation</name>
        <dbReference type="ChEBI" id="CHEBI:60240"/>
    </ligand>
</feature>